<sequence length="244" mass="26396">MSDETLKAYVDGTLDSETEHLVERAMEIDPVIGQRVAAFAEIGKSPVSADARQPAESPEALKERVRAFAAERTTSPLRSNRSRWPSPRGKAHAIPPRLIFVALLILFLGTAGYFAAAVVPPGGTRLQVAALEHPVILDALETVPSGDDRFLTNGDRLRMIASYRGQDEALCREFSYVAASGSSVVAVACNLDNRWEVRFAIVSAEENGDASPSSLSVLGEFRRITHAGAPLTARQEEEALQALR</sequence>
<name>A0A4R0PAL0_9HYPH</name>
<accession>A0A4R0PAL0</accession>
<keyword evidence="1" id="KW-1133">Transmembrane helix</keyword>
<dbReference type="RefSeq" id="WP_131570891.1">
    <property type="nucleotide sequence ID" value="NZ_JAINFK010000007.1"/>
</dbReference>
<evidence type="ECO:0000313" key="3">
    <source>
        <dbReference type="Proteomes" id="UP000291301"/>
    </source>
</evidence>
<dbReference type="Proteomes" id="UP000291301">
    <property type="component" value="Unassembled WGS sequence"/>
</dbReference>
<dbReference type="Gene3D" id="1.10.10.1320">
    <property type="entry name" value="Anti-sigma factor, zinc-finger domain"/>
    <property type="match status" value="1"/>
</dbReference>
<reference evidence="2 3" key="1">
    <citation type="journal article" date="2015" name="Antonie Van Leeuwenhoek">
        <title>Oricola cellulosilytica gen. nov., sp. nov., a cellulose-degrading bacterium of the family Phyllobacteriaceae isolated from surface seashore water, and emended descriptions of Mesorhizobium loti and Phyllobacterium myrsinacearum.</title>
        <authorList>
            <person name="Hameed A."/>
            <person name="Shahina M."/>
            <person name="Lai W.A."/>
            <person name="Lin S.Y."/>
            <person name="Young L.S."/>
            <person name="Liu Y.C."/>
            <person name="Hsu Y.H."/>
            <person name="Young C.C."/>
        </authorList>
    </citation>
    <scope>NUCLEOTIDE SEQUENCE [LARGE SCALE GENOMIC DNA]</scope>
    <source>
        <strain evidence="2 3">KCTC 52183</strain>
    </source>
</reference>
<dbReference type="EMBL" id="SJST01000008">
    <property type="protein sequence ID" value="TCD11875.1"/>
    <property type="molecule type" value="Genomic_DNA"/>
</dbReference>
<keyword evidence="1" id="KW-0812">Transmembrane</keyword>
<dbReference type="AlphaFoldDB" id="A0A4R0PAL0"/>
<dbReference type="OrthoDB" id="7743910at2"/>
<proteinExistence type="predicted"/>
<feature type="transmembrane region" description="Helical" evidence="1">
    <location>
        <begin position="98"/>
        <end position="119"/>
    </location>
</feature>
<comment type="caution">
    <text evidence="2">The sequence shown here is derived from an EMBL/GenBank/DDBJ whole genome shotgun (WGS) entry which is preliminary data.</text>
</comment>
<protein>
    <recommendedName>
        <fullName evidence="4">Anti-sigma factor</fullName>
    </recommendedName>
</protein>
<evidence type="ECO:0000313" key="2">
    <source>
        <dbReference type="EMBL" id="TCD11875.1"/>
    </source>
</evidence>
<evidence type="ECO:0008006" key="4">
    <source>
        <dbReference type="Google" id="ProtNLM"/>
    </source>
</evidence>
<organism evidence="2 3">
    <name type="scientific">Oricola cellulosilytica</name>
    <dbReference type="NCBI Taxonomy" id="1429082"/>
    <lineage>
        <taxon>Bacteria</taxon>
        <taxon>Pseudomonadati</taxon>
        <taxon>Pseudomonadota</taxon>
        <taxon>Alphaproteobacteria</taxon>
        <taxon>Hyphomicrobiales</taxon>
        <taxon>Ahrensiaceae</taxon>
        <taxon>Oricola</taxon>
    </lineage>
</organism>
<evidence type="ECO:0000256" key="1">
    <source>
        <dbReference type="SAM" id="Phobius"/>
    </source>
</evidence>
<keyword evidence="1" id="KW-0472">Membrane</keyword>
<keyword evidence="3" id="KW-1185">Reference proteome</keyword>
<gene>
    <name evidence="2" type="ORF">E0D97_16200</name>
</gene>
<dbReference type="InterPro" id="IPR041916">
    <property type="entry name" value="Anti_sigma_zinc_sf"/>
</dbReference>